<keyword evidence="3" id="KW-1185">Reference proteome</keyword>
<evidence type="ECO:0000313" key="2">
    <source>
        <dbReference type="EMBL" id="RKQ29061.1"/>
    </source>
</evidence>
<reference evidence="2 3" key="1">
    <citation type="journal article" date="2016" name="Int. J. Syst. Evol. Microbiol.">
        <title>Oceanobacillus halophilus sp. nov., a novel moderately halophilic bacterium from a hypersaline lake.</title>
        <authorList>
            <person name="Amoozegar M.A."/>
            <person name="Bagheri M."/>
            <person name="Makhdoumi A."/>
            <person name="Nikou M.M."/>
            <person name="Fazeli S.A.S."/>
            <person name="Schumann P."/>
            <person name="Sproer C."/>
            <person name="Sanchez-Porro C."/>
            <person name="Ventosa A."/>
        </authorList>
    </citation>
    <scope>NUCLEOTIDE SEQUENCE [LARGE SCALE GENOMIC DNA]</scope>
    <source>
        <strain evidence="2 3">DSM 23996</strain>
    </source>
</reference>
<organism evidence="2 3">
    <name type="scientific">Oceanobacillus halophilus</name>
    <dbReference type="NCBI Taxonomy" id="930130"/>
    <lineage>
        <taxon>Bacteria</taxon>
        <taxon>Bacillati</taxon>
        <taxon>Bacillota</taxon>
        <taxon>Bacilli</taxon>
        <taxon>Bacillales</taxon>
        <taxon>Bacillaceae</taxon>
        <taxon>Oceanobacillus</taxon>
    </lineage>
</organism>
<feature type="compositionally biased region" description="Basic and acidic residues" evidence="1">
    <location>
        <begin position="1"/>
        <end position="22"/>
    </location>
</feature>
<evidence type="ECO:0000256" key="1">
    <source>
        <dbReference type="SAM" id="MobiDB-lite"/>
    </source>
</evidence>
<accession>A0A494ZT35</accession>
<dbReference type="EMBL" id="RBZP01000026">
    <property type="protein sequence ID" value="RKQ29061.1"/>
    <property type="molecule type" value="Genomic_DNA"/>
</dbReference>
<dbReference type="AlphaFoldDB" id="A0A494ZT35"/>
<sequence>MTKDNKKKNADIPNSEERERVSVHMGSNATHPLNTNDRVSGNSVDEHRMQESANAYIAEKEIKQTFLNS</sequence>
<gene>
    <name evidence="2" type="ORF">D8M06_18215</name>
</gene>
<feature type="region of interest" description="Disordered" evidence="1">
    <location>
        <begin position="1"/>
        <end position="42"/>
    </location>
</feature>
<evidence type="ECO:0000313" key="3">
    <source>
        <dbReference type="Proteomes" id="UP000269301"/>
    </source>
</evidence>
<proteinExistence type="predicted"/>
<feature type="compositionally biased region" description="Polar residues" evidence="1">
    <location>
        <begin position="25"/>
        <end position="42"/>
    </location>
</feature>
<dbReference type="Proteomes" id="UP000269301">
    <property type="component" value="Unassembled WGS sequence"/>
</dbReference>
<name>A0A494ZT35_9BACI</name>
<dbReference type="OrthoDB" id="2970389at2"/>
<comment type="caution">
    <text evidence="2">The sequence shown here is derived from an EMBL/GenBank/DDBJ whole genome shotgun (WGS) entry which is preliminary data.</text>
</comment>
<protein>
    <submittedName>
        <fullName evidence="2">Uncharacterized protein</fullName>
    </submittedName>
</protein>
<dbReference type="RefSeq" id="WP_121206008.1">
    <property type="nucleotide sequence ID" value="NZ_RBZP01000026.1"/>
</dbReference>